<evidence type="ECO:0000313" key="3">
    <source>
        <dbReference type="Proteomes" id="UP001630127"/>
    </source>
</evidence>
<dbReference type="AlphaFoldDB" id="A0ABD2YCE9"/>
<organism evidence="2 3">
    <name type="scientific">Cinchona calisaya</name>
    <dbReference type="NCBI Taxonomy" id="153742"/>
    <lineage>
        <taxon>Eukaryota</taxon>
        <taxon>Viridiplantae</taxon>
        <taxon>Streptophyta</taxon>
        <taxon>Embryophyta</taxon>
        <taxon>Tracheophyta</taxon>
        <taxon>Spermatophyta</taxon>
        <taxon>Magnoliopsida</taxon>
        <taxon>eudicotyledons</taxon>
        <taxon>Gunneridae</taxon>
        <taxon>Pentapetalae</taxon>
        <taxon>asterids</taxon>
        <taxon>lamiids</taxon>
        <taxon>Gentianales</taxon>
        <taxon>Rubiaceae</taxon>
        <taxon>Cinchonoideae</taxon>
        <taxon>Cinchoneae</taxon>
        <taxon>Cinchona</taxon>
    </lineage>
</organism>
<sequence length="106" mass="12018">MEKSKSTMDTQASTLKERKQHANMEKEAVEKDVQELLTWTDMIGGMDDTQLKTYVKNRPKHLKTAKKEKVGKSRRFKGVENCKRSGCSGIMAAVWKFHKEGDAGSL</sequence>
<evidence type="ECO:0000313" key="2">
    <source>
        <dbReference type="EMBL" id="KAL3503895.1"/>
    </source>
</evidence>
<proteinExistence type="predicted"/>
<evidence type="ECO:0000256" key="1">
    <source>
        <dbReference type="SAM" id="MobiDB-lite"/>
    </source>
</evidence>
<comment type="caution">
    <text evidence="2">The sequence shown here is derived from an EMBL/GenBank/DDBJ whole genome shotgun (WGS) entry which is preliminary data.</text>
</comment>
<name>A0ABD2YCE9_9GENT</name>
<gene>
    <name evidence="2" type="ORF">ACH5RR_033736</name>
</gene>
<dbReference type="Proteomes" id="UP001630127">
    <property type="component" value="Unassembled WGS sequence"/>
</dbReference>
<protein>
    <submittedName>
        <fullName evidence="2">Uncharacterized protein</fullName>
    </submittedName>
</protein>
<feature type="region of interest" description="Disordered" evidence="1">
    <location>
        <begin position="1"/>
        <end position="27"/>
    </location>
</feature>
<feature type="compositionally biased region" description="Basic and acidic residues" evidence="1">
    <location>
        <begin position="15"/>
        <end position="27"/>
    </location>
</feature>
<dbReference type="EMBL" id="JBJUIK010000014">
    <property type="protein sequence ID" value="KAL3503895.1"/>
    <property type="molecule type" value="Genomic_DNA"/>
</dbReference>
<reference evidence="2 3" key="1">
    <citation type="submission" date="2024-11" db="EMBL/GenBank/DDBJ databases">
        <title>A near-complete genome assembly of Cinchona calisaya.</title>
        <authorList>
            <person name="Lian D.C."/>
            <person name="Zhao X.W."/>
            <person name="Wei L."/>
        </authorList>
    </citation>
    <scope>NUCLEOTIDE SEQUENCE [LARGE SCALE GENOMIC DNA]</scope>
    <source>
        <tissue evidence="2">Nenye</tissue>
    </source>
</reference>
<accession>A0ABD2YCE9</accession>
<keyword evidence="3" id="KW-1185">Reference proteome</keyword>